<reference evidence="1" key="1">
    <citation type="submission" date="2019-07" db="EMBL/GenBank/DDBJ databases">
        <title>Annotation for the trematode Paragonimus miyazaki's.</title>
        <authorList>
            <person name="Choi Y.-J."/>
        </authorList>
    </citation>
    <scope>NUCLEOTIDE SEQUENCE</scope>
    <source>
        <strain evidence="1">Japan</strain>
    </source>
</reference>
<name>A0A8S9YH56_9TREM</name>
<protein>
    <submittedName>
        <fullName evidence="1">Uncharacterized protein</fullName>
    </submittedName>
</protein>
<dbReference type="EMBL" id="JTDE01009132">
    <property type="protein sequence ID" value="KAF7234609.1"/>
    <property type="molecule type" value="Genomic_DNA"/>
</dbReference>
<dbReference type="Proteomes" id="UP000822476">
    <property type="component" value="Unassembled WGS sequence"/>
</dbReference>
<evidence type="ECO:0000313" key="1">
    <source>
        <dbReference type="EMBL" id="KAF7234609.1"/>
    </source>
</evidence>
<dbReference type="AlphaFoldDB" id="A0A8S9YH56"/>
<gene>
    <name evidence="1" type="ORF">EG68_11351</name>
</gene>
<proteinExistence type="predicted"/>
<evidence type="ECO:0000313" key="2">
    <source>
        <dbReference type="Proteomes" id="UP000822476"/>
    </source>
</evidence>
<organism evidence="1 2">
    <name type="scientific">Paragonimus skrjabini miyazakii</name>
    <dbReference type="NCBI Taxonomy" id="59628"/>
    <lineage>
        <taxon>Eukaryota</taxon>
        <taxon>Metazoa</taxon>
        <taxon>Spiralia</taxon>
        <taxon>Lophotrochozoa</taxon>
        <taxon>Platyhelminthes</taxon>
        <taxon>Trematoda</taxon>
        <taxon>Digenea</taxon>
        <taxon>Plagiorchiida</taxon>
        <taxon>Troglotremata</taxon>
        <taxon>Troglotrematidae</taxon>
        <taxon>Paragonimus</taxon>
    </lineage>
</organism>
<sequence length="31" mass="3440">MCNFTSYFSSSCIQPMSASGFDRTLHISALH</sequence>
<comment type="caution">
    <text evidence="1">The sequence shown here is derived from an EMBL/GenBank/DDBJ whole genome shotgun (WGS) entry which is preliminary data.</text>
</comment>
<keyword evidence="2" id="KW-1185">Reference proteome</keyword>
<accession>A0A8S9YH56</accession>